<dbReference type="EMBL" id="JAKOGI010000020">
    <property type="protein sequence ID" value="KAJ8449547.1"/>
    <property type="molecule type" value="Genomic_DNA"/>
</dbReference>
<dbReference type="InterPro" id="IPR015422">
    <property type="entry name" value="PyrdxlP-dep_Trfase_small"/>
</dbReference>
<dbReference type="OrthoDB" id="425114at2759"/>
<proteinExistence type="predicted"/>
<name>A0A9Q1QPA9_9CARY</name>
<keyword evidence="2" id="KW-1185">Reference proteome</keyword>
<sequence length="165" mass="18791">MKSEGIRRILRGKIWGFGEEGEKDQRKRKGSKRCKLPVRAFESVGGQPIVIDSIRGSHVWDMDGNEYLQPWLKRKMEQVLGLLVFFRTHLLKLSYWLLQALKWSNLLTQAHELALVFSTLLVHSLGRENYRAGSEVATLGLPDSPSVLKGATYEIVTAPTMTWKP</sequence>
<protein>
    <submittedName>
        <fullName evidence="1">Uncharacterized protein</fullName>
    </submittedName>
</protein>
<dbReference type="AlphaFoldDB" id="A0A9Q1QPA9"/>
<accession>A0A9Q1QPA9</accession>
<organism evidence="1 2">
    <name type="scientific">Carnegiea gigantea</name>
    <dbReference type="NCBI Taxonomy" id="171969"/>
    <lineage>
        <taxon>Eukaryota</taxon>
        <taxon>Viridiplantae</taxon>
        <taxon>Streptophyta</taxon>
        <taxon>Embryophyta</taxon>
        <taxon>Tracheophyta</taxon>
        <taxon>Spermatophyta</taxon>
        <taxon>Magnoliopsida</taxon>
        <taxon>eudicotyledons</taxon>
        <taxon>Gunneridae</taxon>
        <taxon>Pentapetalae</taxon>
        <taxon>Caryophyllales</taxon>
        <taxon>Cactineae</taxon>
        <taxon>Cactaceae</taxon>
        <taxon>Cactoideae</taxon>
        <taxon>Echinocereeae</taxon>
        <taxon>Carnegiea</taxon>
    </lineage>
</organism>
<gene>
    <name evidence="1" type="ORF">Cgig2_005569</name>
</gene>
<dbReference type="Proteomes" id="UP001153076">
    <property type="component" value="Unassembled WGS sequence"/>
</dbReference>
<reference evidence="1" key="1">
    <citation type="submission" date="2022-04" db="EMBL/GenBank/DDBJ databases">
        <title>Carnegiea gigantea Genome sequencing and assembly v2.</title>
        <authorList>
            <person name="Copetti D."/>
            <person name="Sanderson M.J."/>
            <person name="Burquez A."/>
            <person name="Wojciechowski M.F."/>
        </authorList>
    </citation>
    <scope>NUCLEOTIDE SEQUENCE</scope>
    <source>
        <strain evidence="1">SGP5-SGP5p</strain>
        <tissue evidence="1">Aerial part</tissue>
    </source>
</reference>
<evidence type="ECO:0000313" key="1">
    <source>
        <dbReference type="EMBL" id="KAJ8449547.1"/>
    </source>
</evidence>
<comment type="caution">
    <text evidence="1">The sequence shown here is derived from an EMBL/GenBank/DDBJ whole genome shotgun (WGS) entry which is preliminary data.</text>
</comment>
<evidence type="ECO:0000313" key="2">
    <source>
        <dbReference type="Proteomes" id="UP001153076"/>
    </source>
</evidence>
<dbReference type="Gene3D" id="3.90.1150.10">
    <property type="entry name" value="Aspartate Aminotransferase, domain 1"/>
    <property type="match status" value="1"/>
</dbReference>